<feature type="transmembrane region" description="Helical" evidence="1">
    <location>
        <begin position="92"/>
        <end position="114"/>
    </location>
</feature>
<evidence type="ECO:0000313" key="2">
    <source>
        <dbReference type="EMBL" id="QDQ96773.1"/>
    </source>
</evidence>
<keyword evidence="1" id="KW-0472">Membrane</keyword>
<dbReference type="KEGG" id="toy:FO059_04705"/>
<sequence>MYVALVAVSAALHFAFIGYLLCGGFIAWRHPRTIWLHLIAAAWAVCITVIPYLECPLTLIERWARDGGGMDPLPDGGFIAYYITGVFYPRGAAGIAEIAAALVVAASWAGFAVVQSQRRAPASVQSRDDRSAPHRPHE</sequence>
<keyword evidence="1" id="KW-1133">Transmembrane helix</keyword>
<reference evidence="2 3" key="2">
    <citation type="submission" date="2019-07" db="EMBL/GenBank/DDBJ databases">
        <authorList>
            <person name="Huang Y."/>
        </authorList>
    </citation>
    <scope>NUCLEOTIDE SEQUENCE [LARGE SCALE GENOMIC DNA]</scope>
    <source>
        <strain evidence="2 3">HY188</strain>
    </source>
</reference>
<feature type="transmembrane region" description="Helical" evidence="1">
    <location>
        <begin position="6"/>
        <end position="27"/>
    </location>
</feature>
<reference evidence="2 3" key="1">
    <citation type="submission" date="2019-07" db="EMBL/GenBank/DDBJ databases">
        <title>Tomitella cavernea sp. nov., an actinomycete isolated from soil.</title>
        <authorList>
            <person name="Cheng J."/>
        </authorList>
    </citation>
    <scope>NUCLEOTIDE SEQUENCE [LARGE SCALE GENOMIC DNA]</scope>
    <source>
        <strain evidence="2 3">HY188</strain>
    </source>
</reference>
<feature type="transmembrane region" description="Helical" evidence="1">
    <location>
        <begin position="34"/>
        <end position="53"/>
    </location>
</feature>
<keyword evidence="3" id="KW-1185">Reference proteome</keyword>
<dbReference type="OrthoDB" id="370375at2"/>
<organism evidence="2 3">
    <name type="scientific">Tomitella fengzijianii</name>
    <dbReference type="NCBI Taxonomy" id="2597660"/>
    <lineage>
        <taxon>Bacteria</taxon>
        <taxon>Bacillati</taxon>
        <taxon>Actinomycetota</taxon>
        <taxon>Actinomycetes</taxon>
        <taxon>Mycobacteriales</taxon>
        <taxon>Tomitella</taxon>
    </lineage>
</organism>
<dbReference type="Proteomes" id="UP000317344">
    <property type="component" value="Chromosome"/>
</dbReference>
<proteinExistence type="predicted"/>
<evidence type="ECO:0000256" key="1">
    <source>
        <dbReference type="SAM" id="Phobius"/>
    </source>
</evidence>
<dbReference type="RefSeq" id="WP_143906791.1">
    <property type="nucleotide sequence ID" value="NZ_CP041765.1"/>
</dbReference>
<keyword evidence="1" id="KW-0812">Transmembrane</keyword>
<gene>
    <name evidence="2" type="ORF">FO059_04705</name>
</gene>
<dbReference type="AlphaFoldDB" id="A0A516X133"/>
<protein>
    <submittedName>
        <fullName evidence="2">DUF2784 domain-containing protein</fullName>
    </submittedName>
</protein>
<evidence type="ECO:0000313" key="3">
    <source>
        <dbReference type="Proteomes" id="UP000317344"/>
    </source>
</evidence>
<name>A0A516X133_9ACTN</name>
<accession>A0A516X133</accession>
<dbReference type="Pfam" id="PF10861">
    <property type="entry name" value="DUF2784"/>
    <property type="match status" value="1"/>
</dbReference>
<dbReference type="InterPro" id="IPR021218">
    <property type="entry name" value="DUF2784"/>
</dbReference>
<dbReference type="EMBL" id="CP041765">
    <property type="protein sequence ID" value="QDQ96773.1"/>
    <property type="molecule type" value="Genomic_DNA"/>
</dbReference>